<feature type="transmembrane region" description="Helical" evidence="1">
    <location>
        <begin position="39"/>
        <end position="61"/>
    </location>
</feature>
<feature type="transmembrane region" description="Helical" evidence="1">
    <location>
        <begin position="299"/>
        <end position="319"/>
    </location>
</feature>
<dbReference type="GO" id="GO:0015293">
    <property type="term" value="F:symporter activity"/>
    <property type="evidence" value="ECO:0007669"/>
    <property type="project" value="InterPro"/>
</dbReference>
<dbReference type="PANTHER" id="PTHR11328">
    <property type="entry name" value="MAJOR FACILITATOR SUPERFAMILY DOMAIN-CONTAINING PROTEIN"/>
    <property type="match status" value="1"/>
</dbReference>
<name>A0A9D1H7D4_9FIRM</name>
<dbReference type="InterPro" id="IPR036259">
    <property type="entry name" value="MFS_trans_sf"/>
</dbReference>
<feature type="non-terminal residue" evidence="2">
    <location>
        <position position="1"/>
    </location>
</feature>
<keyword evidence="1" id="KW-0812">Transmembrane</keyword>
<feature type="transmembrane region" description="Helical" evidence="1">
    <location>
        <begin position="124"/>
        <end position="143"/>
    </location>
</feature>
<dbReference type="GO" id="GO:0005886">
    <property type="term" value="C:plasma membrane"/>
    <property type="evidence" value="ECO:0007669"/>
    <property type="project" value="TreeGrafter"/>
</dbReference>
<dbReference type="Pfam" id="PF13347">
    <property type="entry name" value="MFS_2"/>
    <property type="match status" value="1"/>
</dbReference>
<evidence type="ECO:0000256" key="1">
    <source>
        <dbReference type="SAM" id="Phobius"/>
    </source>
</evidence>
<feature type="transmembrane region" description="Helical" evidence="1">
    <location>
        <begin position="163"/>
        <end position="182"/>
    </location>
</feature>
<dbReference type="EMBL" id="DVLW01000210">
    <property type="protein sequence ID" value="HIT95043.1"/>
    <property type="molecule type" value="Genomic_DNA"/>
</dbReference>
<proteinExistence type="predicted"/>
<dbReference type="PANTHER" id="PTHR11328:SF24">
    <property type="entry name" value="MAJOR FACILITATOR SUPERFAMILY (MFS) PROFILE DOMAIN-CONTAINING PROTEIN"/>
    <property type="match status" value="1"/>
</dbReference>
<dbReference type="GO" id="GO:0008643">
    <property type="term" value="P:carbohydrate transport"/>
    <property type="evidence" value="ECO:0007669"/>
    <property type="project" value="InterPro"/>
</dbReference>
<organism evidence="2 3">
    <name type="scientific">Candidatus Faecivivens stercoripullorum</name>
    <dbReference type="NCBI Taxonomy" id="2840805"/>
    <lineage>
        <taxon>Bacteria</taxon>
        <taxon>Bacillati</taxon>
        <taxon>Bacillota</taxon>
        <taxon>Clostridia</taxon>
        <taxon>Eubacteriales</taxon>
        <taxon>Oscillospiraceae</taxon>
        <taxon>Oscillospiraceae incertae sedis</taxon>
        <taxon>Candidatus Faecivivens</taxon>
    </lineage>
</organism>
<reference evidence="2" key="2">
    <citation type="journal article" date="2021" name="PeerJ">
        <title>Extensive microbial diversity within the chicken gut microbiome revealed by metagenomics and culture.</title>
        <authorList>
            <person name="Gilroy R."/>
            <person name="Ravi A."/>
            <person name="Getino M."/>
            <person name="Pursley I."/>
            <person name="Horton D.L."/>
            <person name="Alikhan N.F."/>
            <person name="Baker D."/>
            <person name="Gharbi K."/>
            <person name="Hall N."/>
            <person name="Watson M."/>
            <person name="Adriaenssens E.M."/>
            <person name="Foster-Nyarko E."/>
            <person name="Jarju S."/>
            <person name="Secka A."/>
            <person name="Antonio M."/>
            <person name="Oren A."/>
            <person name="Chaudhuri R.R."/>
            <person name="La Ragione R."/>
            <person name="Hildebrand F."/>
            <person name="Pallen M.J."/>
        </authorList>
    </citation>
    <scope>NUCLEOTIDE SEQUENCE</scope>
    <source>
        <strain evidence="2">ChiBcec7-5410</strain>
    </source>
</reference>
<dbReference type="Proteomes" id="UP000824160">
    <property type="component" value="Unassembled WGS sequence"/>
</dbReference>
<dbReference type="Gene3D" id="1.20.1250.20">
    <property type="entry name" value="MFS general substrate transporter like domains"/>
    <property type="match status" value="1"/>
</dbReference>
<protein>
    <submittedName>
        <fullName evidence="2">MFS transporter</fullName>
    </submittedName>
</protein>
<evidence type="ECO:0000313" key="2">
    <source>
        <dbReference type="EMBL" id="HIT95043.1"/>
    </source>
</evidence>
<reference evidence="2" key="1">
    <citation type="submission" date="2020-10" db="EMBL/GenBank/DDBJ databases">
        <authorList>
            <person name="Gilroy R."/>
        </authorList>
    </citation>
    <scope>NUCLEOTIDE SEQUENCE</scope>
    <source>
        <strain evidence="2">ChiBcec7-5410</strain>
    </source>
</reference>
<gene>
    <name evidence="2" type="ORF">IAC43_07640</name>
</gene>
<accession>A0A9D1H7D4</accession>
<feature type="transmembrane region" description="Helical" evidence="1">
    <location>
        <begin position="258"/>
        <end position="279"/>
    </location>
</feature>
<keyword evidence="1" id="KW-0472">Membrane</keyword>
<dbReference type="AlphaFoldDB" id="A0A9D1H7D4"/>
<dbReference type="InterPro" id="IPR039672">
    <property type="entry name" value="MFS_2"/>
</dbReference>
<sequence length="341" mass="36796">TYNLVSTVFYTDINVPYATLQGLMTTNQYERGLLGNFRMLFATAGTMTVNTFVMKMCTYFGGGDENSQMGWSLTFVVLGIVFILLNMITFFGCKERVTDISAENDQNHTVSAVDSFKSLVKNKYWLLMVVFLFTMYFMMSTFYGSALYFAQYVLGDESAFMPMSNALSLAQIVMMFITPFIMKKIGKRNTALIGMTASAVSFVLTALAGSNAQLVIACNVLKGAAFGFAAASMFGLLQDAITYGTWLTGVNAIGMGNAASSFCMKVGSGLGTAALGWILGAGNFNADPTSSAAVLSLNIANIWIPVVTGVVGIVCMAFFNLDKHYDKAVDDLASGKWKGSK</sequence>
<evidence type="ECO:0000313" key="3">
    <source>
        <dbReference type="Proteomes" id="UP000824160"/>
    </source>
</evidence>
<feature type="transmembrane region" description="Helical" evidence="1">
    <location>
        <begin position="189"/>
        <end position="208"/>
    </location>
</feature>
<feature type="transmembrane region" description="Helical" evidence="1">
    <location>
        <begin position="73"/>
        <end position="93"/>
    </location>
</feature>
<comment type="caution">
    <text evidence="2">The sequence shown here is derived from an EMBL/GenBank/DDBJ whole genome shotgun (WGS) entry which is preliminary data.</text>
</comment>
<keyword evidence="1" id="KW-1133">Transmembrane helix</keyword>
<dbReference type="SUPFAM" id="SSF103473">
    <property type="entry name" value="MFS general substrate transporter"/>
    <property type="match status" value="1"/>
</dbReference>